<dbReference type="EMBL" id="CP008887">
    <property type="protein sequence ID" value="AIU70189.1"/>
    <property type="molecule type" value="Genomic_DNA"/>
</dbReference>
<dbReference type="Proteomes" id="UP000029980">
    <property type="component" value="Chromosome"/>
</dbReference>
<organism evidence="1 2">
    <name type="scientific">Thermococcus eurythermalis</name>
    <dbReference type="NCBI Taxonomy" id="1505907"/>
    <lineage>
        <taxon>Archaea</taxon>
        <taxon>Methanobacteriati</taxon>
        <taxon>Methanobacteriota</taxon>
        <taxon>Thermococci</taxon>
        <taxon>Thermococcales</taxon>
        <taxon>Thermococcaceae</taxon>
        <taxon>Thermococcus</taxon>
    </lineage>
</organism>
<dbReference type="AlphaFoldDB" id="A0A097QUN4"/>
<name>A0A097QUN4_9EURY</name>
<dbReference type="HOGENOM" id="CLU_203624_0_0_2"/>
<keyword evidence="2" id="KW-1185">Reference proteome</keyword>
<reference evidence="1 2" key="1">
    <citation type="journal article" date="2015" name="Int. J. Syst. Evol. Microbiol.">
        <title>Thermococcus eurythermalis sp. nov., a conditional piezophilic hyperthermophilic archaeon with a wide temperature range isolated from an oil-immersed chimney in the Guaymas Basin.</title>
        <authorList>
            <person name="Zhao W."/>
            <person name="Zeng X."/>
            <person name="Xiao X."/>
        </authorList>
    </citation>
    <scope>NUCLEOTIDE SEQUENCE [LARGE SCALE GENOMIC DNA]</scope>
    <source>
        <strain evidence="1 2">A501</strain>
    </source>
</reference>
<gene>
    <name evidence="1" type="ORF">TEU_07505</name>
</gene>
<proteinExistence type="predicted"/>
<evidence type="ECO:0000313" key="2">
    <source>
        <dbReference type="Proteomes" id="UP000029980"/>
    </source>
</evidence>
<sequence>MPLLIAWFELSQLKAFRQALEKVEELRLAVPVEVANIEMEGEKVKLVVRVPADSLKLVRSAFPEGVLVA</sequence>
<protein>
    <submittedName>
        <fullName evidence="1">Uncharacterized protein</fullName>
    </submittedName>
</protein>
<dbReference type="STRING" id="1505907.TEU_07505"/>
<dbReference type="GeneID" id="25153283"/>
<dbReference type="OrthoDB" id="98756at2157"/>
<dbReference type="RefSeq" id="WP_050003165.1">
    <property type="nucleotide sequence ID" value="NZ_CP008887.1"/>
</dbReference>
<accession>A0A097QUN4</accession>
<evidence type="ECO:0000313" key="1">
    <source>
        <dbReference type="EMBL" id="AIU70189.1"/>
    </source>
</evidence>
<dbReference type="KEGG" id="teu:TEU_07505"/>